<dbReference type="GO" id="GO:0016757">
    <property type="term" value="F:glycosyltransferase activity"/>
    <property type="evidence" value="ECO:0007669"/>
    <property type="project" value="UniProtKB-KW"/>
</dbReference>
<evidence type="ECO:0000259" key="6">
    <source>
        <dbReference type="Pfam" id="PF13439"/>
    </source>
</evidence>
<dbReference type="CDD" id="cd03820">
    <property type="entry name" value="GT4_AmsD-like"/>
    <property type="match status" value="1"/>
</dbReference>
<name>A0A345SWL3_9ACTN</name>
<accession>A0A345SWL3</accession>
<keyword evidence="8" id="KW-1185">Reference proteome</keyword>
<evidence type="ECO:0000256" key="1">
    <source>
        <dbReference type="ARBA" id="ARBA00021292"/>
    </source>
</evidence>
<dbReference type="OrthoDB" id="570545at2"/>
<feature type="compositionally biased region" description="Low complexity" evidence="4">
    <location>
        <begin position="435"/>
        <end position="452"/>
    </location>
</feature>
<dbReference type="Pfam" id="PF13439">
    <property type="entry name" value="Glyco_transf_4"/>
    <property type="match status" value="1"/>
</dbReference>
<dbReference type="Pfam" id="PF00534">
    <property type="entry name" value="Glycos_transf_1"/>
    <property type="match status" value="1"/>
</dbReference>
<dbReference type="PANTHER" id="PTHR12526">
    <property type="entry name" value="GLYCOSYLTRANSFERASE"/>
    <property type="match status" value="1"/>
</dbReference>
<gene>
    <name evidence="7" type="ORF">C7M71_012365</name>
</gene>
<evidence type="ECO:0000256" key="4">
    <source>
        <dbReference type="SAM" id="MobiDB-lite"/>
    </source>
</evidence>
<dbReference type="KEGG" id="stri:C7M71_012365"/>
<dbReference type="Gene3D" id="3.40.50.2000">
    <property type="entry name" value="Glycogen Phosphorylase B"/>
    <property type="match status" value="2"/>
</dbReference>
<evidence type="ECO:0000259" key="5">
    <source>
        <dbReference type="Pfam" id="PF00534"/>
    </source>
</evidence>
<evidence type="ECO:0000313" key="7">
    <source>
        <dbReference type="EMBL" id="AXI78118.1"/>
    </source>
</evidence>
<evidence type="ECO:0000256" key="3">
    <source>
        <dbReference type="ARBA" id="ARBA00022679"/>
    </source>
</evidence>
<dbReference type="RefSeq" id="WP_114914339.1">
    <property type="nucleotide sequence ID" value="NZ_CP031264.1"/>
</dbReference>
<sequence>MKIVFLVHNIYGIGGTVRTVINLAQALSARHEVEIASVYRRLDKPTFDIAPAVRLTPLIDLRPEPDRADADDPLYAQRSRLVPPSEELYLQYSALSDQRIVDYLRGTDADVVIGTRPSLALLVAEYAPEAAVRLAQEHMTHTAVPAGTRAAIARLYQRIDAAVTVTEADAESFRTTTPVSGLRVLCIPNGVPVPAVAPADCSGRIVVAAGRLIDWKRYDLLIHAFARVLPEAPGWTLRIYGSGSEHGPLTRLIRELGVHNSVTLMGSVSPMDAEWVKGSIAAVGSDLEPFGMTLVEAMRCGIPVVSTACPDGPPEILSHGEDGLLVPVGDIDAFAAGLLELIRDEEKRSRMGHAALVNSRRYDPEVIARRYEDLIAEICHERGLPAPGRPRTTAAHRPTGAVVAAARAVANPAGPVAPGGVRRLLGRAVRAAGSRVGLKAAAPSSPTAPATPGRGEPVGGCRADRSGAITVTVDWPGFEDGRAKLVCRARADRRTKVRAALRADGSGGFQATLPTASEKLGEGRWDLFVESADRLHRLRAGVRDLRDLLGIGERTVLLPVRSHVPYATLDGFLALRSWVRDRHAEVADIRVTDDGFQVAGRLVAEPFGTVRPLLTLRRRQPPLLEYQVEGDSSGGEDFHFLLTVDDLVAGRVRAHEDWDLWVGRAGEAGEARLARVFTDLADLKGIQVYPELVWTDETASEPAHDSPPGRTRVRPYCARTNDISLNVVDFD</sequence>
<protein>
    <recommendedName>
        <fullName evidence="1">D-inositol 3-phosphate glycosyltransferase</fullName>
    </recommendedName>
</protein>
<dbReference type="SUPFAM" id="SSF53756">
    <property type="entry name" value="UDP-Glycosyltransferase/glycogen phosphorylase"/>
    <property type="match status" value="1"/>
</dbReference>
<evidence type="ECO:0000256" key="2">
    <source>
        <dbReference type="ARBA" id="ARBA00022676"/>
    </source>
</evidence>
<feature type="domain" description="Glycosyl transferase family 1" evidence="5">
    <location>
        <begin position="204"/>
        <end position="355"/>
    </location>
</feature>
<evidence type="ECO:0000313" key="8">
    <source>
        <dbReference type="Proteomes" id="UP000249340"/>
    </source>
</evidence>
<dbReference type="InterPro" id="IPR028098">
    <property type="entry name" value="Glyco_trans_4-like_N"/>
</dbReference>
<feature type="region of interest" description="Disordered" evidence="4">
    <location>
        <begin position="435"/>
        <end position="460"/>
    </location>
</feature>
<dbReference type="AlphaFoldDB" id="A0A345SWL3"/>
<dbReference type="Proteomes" id="UP000249340">
    <property type="component" value="Chromosome"/>
</dbReference>
<keyword evidence="2" id="KW-0328">Glycosyltransferase</keyword>
<reference evidence="8" key="1">
    <citation type="submission" date="2018-07" db="EMBL/GenBank/DDBJ databases">
        <title>Streptacidiphilus bronchialis DSM 106435 chromosome.</title>
        <authorList>
            <person name="Batra D."/>
            <person name="Gulvik C.A."/>
        </authorList>
    </citation>
    <scope>NUCLEOTIDE SEQUENCE [LARGE SCALE GENOMIC DNA]</scope>
    <source>
        <strain evidence="8">DSM 106435</strain>
    </source>
</reference>
<proteinExistence type="predicted"/>
<feature type="domain" description="Glycosyltransferase subfamily 4-like N-terminal" evidence="6">
    <location>
        <begin position="13"/>
        <end position="192"/>
    </location>
</feature>
<dbReference type="PANTHER" id="PTHR12526:SF627">
    <property type="entry name" value="D-RHAMNOSYLTRANSFERASE WBPZ"/>
    <property type="match status" value="1"/>
</dbReference>
<organism evidence="7 8">
    <name type="scientific">Peterkaempfera bronchialis</name>
    <dbReference type="NCBI Taxonomy" id="2126346"/>
    <lineage>
        <taxon>Bacteria</taxon>
        <taxon>Bacillati</taxon>
        <taxon>Actinomycetota</taxon>
        <taxon>Actinomycetes</taxon>
        <taxon>Kitasatosporales</taxon>
        <taxon>Streptomycetaceae</taxon>
        <taxon>Peterkaempfera</taxon>
    </lineage>
</organism>
<dbReference type="EMBL" id="CP031264">
    <property type="protein sequence ID" value="AXI78118.1"/>
    <property type="molecule type" value="Genomic_DNA"/>
</dbReference>
<dbReference type="InterPro" id="IPR001296">
    <property type="entry name" value="Glyco_trans_1"/>
</dbReference>
<keyword evidence="3 7" id="KW-0808">Transferase</keyword>